<reference evidence="3 4" key="1">
    <citation type="submission" date="2019-08" db="EMBL/GenBank/DDBJ databases">
        <title>In-depth cultivation of the pig gut microbiome towards novel bacterial diversity and tailored functional studies.</title>
        <authorList>
            <person name="Wylensek D."/>
            <person name="Hitch T.C.A."/>
            <person name="Clavel T."/>
        </authorList>
    </citation>
    <scope>NUCLEOTIDE SEQUENCE [LARGE SCALE GENOMIC DNA]</scope>
    <source>
        <strain evidence="3 4">BL-389-WT-3D</strain>
    </source>
</reference>
<comment type="caution">
    <text evidence="3">The sequence shown here is derived from an EMBL/GenBank/DDBJ whole genome shotgun (WGS) entry which is preliminary data.</text>
</comment>
<evidence type="ECO:0000313" key="4">
    <source>
        <dbReference type="Proteomes" id="UP000462363"/>
    </source>
</evidence>
<dbReference type="InterPro" id="IPR018337">
    <property type="entry name" value="Cell_wall/Cho-bd_repeat"/>
</dbReference>
<feature type="repeat" description="Cell wall-binding" evidence="2">
    <location>
        <begin position="2"/>
        <end position="21"/>
    </location>
</feature>
<gene>
    <name evidence="3" type="ORF">FYJ37_16505</name>
</gene>
<organism evidence="3 4">
    <name type="scientific">Clostridium scindens (strain JCM 10418 / VPI 12708)</name>
    <dbReference type="NCBI Taxonomy" id="29347"/>
    <lineage>
        <taxon>Bacteria</taxon>
        <taxon>Bacillati</taxon>
        <taxon>Bacillota</taxon>
        <taxon>Clostridia</taxon>
        <taxon>Lachnospirales</taxon>
        <taxon>Lachnospiraceae</taxon>
    </lineage>
</organism>
<dbReference type="Pfam" id="PF01473">
    <property type="entry name" value="Choline_bind_1"/>
    <property type="match status" value="1"/>
</dbReference>
<accession>A0A844FDP5</accession>
<sequence>MMTGWQTIGDSKYYLYGSGAMAVGRAQVDGVEYDFGTDGRCRE</sequence>
<dbReference type="EMBL" id="VUMB01000057">
    <property type="protein sequence ID" value="MSS41874.1"/>
    <property type="molecule type" value="Genomic_DNA"/>
</dbReference>
<dbReference type="AlphaFoldDB" id="A0A844FDP5"/>
<protein>
    <submittedName>
        <fullName evidence="3">Uncharacterized protein</fullName>
    </submittedName>
</protein>
<dbReference type="Gene3D" id="2.10.270.20">
    <property type="match status" value="1"/>
</dbReference>
<evidence type="ECO:0000313" key="3">
    <source>
        <dbReference type="EMBL" id="MSS41874.1"/>
    </source>
</evidence>
<name>A0A844FDP5_CLOSV</name>
<evidence type="ECO:0000256" key="2">
    <source>
        <dbReference type="PROSITE-ProRule" id="PRU00591"/>
    </source>
</evidence>
<dbReference type="SUPFAM" id="SSF69360">
    <property type="entry name" value="Cell wall binding repeat"/>
    <property type="match status" value="1"/>
</dbReference>
<dbReference type="PROSITE" id="PS51170">
    <property type="entry name" value="CW"/>
    <property type="match status" value="1"/>
</dbReference>
<keyword evidence="1" id="KW-0677">Repeat</keyword>
<proteinExistence type="predicted"/>
<evidence type="ECO:0000256" key="1">
    <source>
        <dbReference type="ARBA" id="ARBA00022737"/>
    </source>
</evidence>
<dbReference type="Proteomes" id="UP000462363">
    <property type="component" value="Unassembled WGS sequence"/>
</dbReference>